<evidence type="ECO:0000256" key="6">
    <source>
        <dbReference type="ARBA" id="ARBA00022842"/>
    </source>
</evidence>
<dbReference type="AlphaFoldDB" id="A0A1T4WQR3"/>
<dbReference type="SUPFAM" id="SSF56672">
    <property type="entry name" value="DNA/RNA polymerases"/>
    <property type="match status" value="1"/>
</dbReference>
<dbReference type="GO" id="GO:0009432">
    <property type="term" value="P:SOS response"/>
    <property type="evidence" value="ECO:0007669"/>
    <property type="project" value="TreeGrafter"/>
</dbReference>
<dbReference type="PANTHER" id="PTHR11076">
    <property type="entry name" value="DNA REPAIR POLYMERASE UMUC / TRANSFERASE FAMILY MEMBER"/>
    <property type="match status" value="1"/>
</dbReference>
<keyword evidence="10" id="KW-1185">Reference proteome</keyword>
<evidence type="ECO:0000313" key="10">
    <source>
        <dbReference type="Proteomes" id="UP000190105"/>
    </source>
</evidence>
<dbReference type="GO" id="GO:0005829">
    <property type="term" value="C:cytosol"/>
    <property type="evidence" value="ECO:0007669"/>
    <property type="project" value="TreeGrafter"/>
</dbReference>
<evidence type="ECO:0000256" key="5">
    <source>
        <dbReference type="ARBA" id="ARBA00022763"/>
    </source>
</evidence>
<evidence type="ECO:0000256" key="7">
    <source>
        <dbReference type="ARBA" id="ARBA00023204"/>
    </source>
</evidence>
<dbReference type="GO" id="GO:0003887">
    <property type="term" value="F:DNA-directed DNA polymerase activity"/>
    <property type="evidence" value="ECO:0007669"/>
    <property type="project" value="TreeGrafter"/>
</dbReference>
<protein>
    <submittedName>
        <fullName evidence="9">DNA polymerase-4</fullName>
    </submittedName>
</protein>
<keyword evidence="6" id="KW-0460">Magnesium</keyword>
<dbReference type="RefSeq" id="WP_143287174.1">
    <property type="nucleotide sequence ID" value="NZ_FUYH01000003.1"/>
</dbReference>
<dbReference type="GO" id="GO:0046872">
    <property type="term" value="F:metal ion binding"/>
    <property type="evidence" value="ECO:0007669"/>
    <property type="project" value="UniProtKB-KW"/>
</dbReference>
<dbReference type="PANTHER" id="PTHR11076:SF33">
    <property type="entry name" value="DNA POLYMERASE KAPPA"/>
    <property type="match status" value="1"/>
</dbReference>
<dbReference type="Pfam" id="PF00817">
    <property type="entry name" value="IMS"/>
    <property type="match status" value="1"/>
</dbReference>
<dbReference type="GO" id="GO:0042276">
    <property type="term" value="P:error-prone translesion synthesis"/>
    <property type="evidence" value="ECO:0007669"/>
    <property type="project" value="TreeGrafter"/>
</dbReference>
<keyword evidence="3" id="KW-0548">Nucleotidyltransferase</keyword>
<evidence type="ECO:0000313" key="9">
    <source>
        <dbReference type="EMBL" id="SKA79683.1"/>
    </source>
</evidence>
<dbReference type="OrthoDB" id="9808813at2"/>
<keyword evidence="5" id="KW-0227">DNA damage</keyword>
<keyword evidence="4" id="KW-0479">Metal-binding</keyword>
<gene>
    <name evidence="9" type="ORF">SAMN05443428_103111</name>
</gene>
<dbReference type="InterPro" id="IPR050116">
    <property type="entry name" value="DNA_polymerase-Y"/>
</dbReference>
<dbReference type="InterPro" id="IPR043502">
    <property type="entry name" value="DNA/RNA_pol_sf"/>
</dbReference>
<dbReference type="Gene3D" id="3.30.70.270">
    <property type="match status" value="1"/>
</dbReference>
<accession>A0A1T4WQR3</accession>
<dbReference type="FunFam" id="3.40.1170.60:FF:000003">
    <property type="entry name" value="DNA polymerase eta"/>
    <property type="match status" value="1"/>
</dbReference>
<feature type="domain" description="UmuC" evidence="8">
    <location>
        <begin position="4"/>
        <end position="82"/>
    </location>
</feature>
<evidence type="ECO:0000256" key="2">
    <source>
        <dbReference type="ARBA" id="ARBA00022679"/>
    </source>
</evidence>
<dbReference type="STRING" id="1147123.SAMN05443428_103111"/>
<organism evidence="9 10">
    <name type="scientific">Caloramator quimbayensis</name>
    <dbReference type="NCBI Taxonomy" id="1147123"/>
    <lineage>
        <taxon>Bacteria</taxon>
        <taxon>Bacillati</taxon>
        <taxon>Bacillota</taxon>
        <taxon>Clostridia</taxon>
        <taxon>Eubacteriales</taxon>
        <taxon>Clostridiaceae</taxon>
        <taxon>Caloramator</taxon>
    </lineage>
</organism>
<keyword evidence="7" id="KW-0234">DNA repair</keyword>
<dbReference type="PROSITE" id="PS50173">
    <property type="entry name" value="UMUC"/>
    <property type="match status" value="1"/>
</dbReference>
<evidence type="ECO:0000259" key="8">
    <source>
        <dbReference type="PROSITE" id="PS50173"/>
    </source>
</evidence>
<name>A0A1T4WQR3_9CLOT</name>
<reference evidence="10" key="1">
    <citation type="submission" date="2017-02" db="EMBL/GenBank/DDBJ databases">
        <authorList>
            <person name="Varghese N."/>
            <person name="Submissions S."/>
        </authorList>
    </citation>
    <scope>NUCLEOTIDE SEQUENCE [LARGE SCALE GENOMIC DNA]</scope>
    <source>
        <strain evidence="10">USBA 833</strain>
    </source>
</reference>
<proteinExistence type="inferred from homology"/>
<sequence length="82" mass="8947">MRTILHVDLNAFYASVEQANDLNLAGLPVAVAGDKEKRNGIILTASYEARAFGVKTAMTIGDAKKLCPNLIFIKPDMELKLQ</sequence>
<dbReference type="InterPro" id="IPR001126">
    <property type="entry name" value="UmuC"/>
</dbReference>
<comment type="similarity">
    <text evidence="1">Belongs to the DNA polymerase type-Y family.</text>
</comment>
<dbReference type="InterPro" id="IPR043128">
    <property type="entry name" value="Rev_trsase/Diguanyl_cyclase"/>
</dbReference>
<evidence type="ECO:0000256" key="4">
    <source>
        <dbReference type="ARBA" id="ARBA00022723"/>
    </source>
</evidence>
<dbReference type="GO" id="GO:0006281">
    <property type="term" value="P:DNA repair"/>
    <property type="evidence" value="ECO:0007669"/>
    <property type="project" value="UniProtKB-KW"/>
</dbReference>
<keyword evidence="2" id="KW-0808">Transferase</keyword>
<dbReference type="EMBL" id="FUYH01000003">
    <property type="protein sequence ID" value="SKA79683.1"/>
    <property type="molecule type" value="Genomic_DNA"/>
</dbReference>
<dbReference type="Gene3D" id="3.40.1170.60">
    <property type="match status" value="1"/>
</dbReference>
<evidence type="ECO:0000256" key="1">
    <source>
        <dbReference type="ARBA" id="ARBA00010945"/>
    </source>
</evidence>
<evidence type="ECO:0000256" key="3">
    <source>
        <dbReference type="ARBA" id="ARBA00022695"/>
    </source>
</evidence>
<dbReference type="Proteomes" id="UP000190105">
    <property type="component" value="Unassembled WGS sequence"/>
</dbReference>